<dbReference type="Proteomes" id="UP001227268">
    <property type="component" value="Unassembled WGS sequence"/>
</dbReference>
<evidence type="ECO:0000313" key="2">
    <source>
        <dbReference type="Proteomes" id="UP001227268"/>
    </source>
</evidence>
<accession>A0ACC2VBP2</accession>
<comment type="caution">
    <text evidence="1">The sequence shown here is derived from an EMBL/GenBank/DDBJ whole genome shotgun (WGS) entry which is preliminary data.</text>
</comment>
<keyword evidence="2" id="KW-1185">Reference proteome</keyword>
<name>A0ACC2VBP2_9TREE</name>
<dbReference type="EMBL" id="JASBWT010000019">
    <property type="protein sequence ID" value="KAJ9096345.1"/>
    <property type="molecule type" value="Genomic_DNA"/>
</dbReference>
<reference evidence="1" key="1">
    <citation type="submission" date="2023-04" db="EMBL/GenBank/DDBJ databases">
        <title>Draft Genome sequencing of Naganishia species isolated from polar environments using Oxford Nanopore Technology.</title>
        <authorList>
            <person name="Leo P."/>
            <person name="Venkateswaran K."/>
        </authorList>
    </citation>
    <scope>NUCLEOTIDE SEQUENCE</scope>
    <source>
        <strain evidence="1">MNA-CCFEE 5423</strain>
    </source>
</reference>
<gene>
    <name evidence="1" type="ORF">QFC21_005165</name>
</gene>
<organism evidence="1 2">
    <name type="scientific">Naganishia friedmannii</name>
    <dbReference type="NCBI Taxonomy" id="89922"/>
    <lineage>
        <taxon>Eukaryota</taxon>
        <taxon>Fungi</taxon>
        <taxon>Dikarya</taxon>
        <taxon>Basidiomycota</taxon>
        <taxon>Agaricomycotina</taxon>
        <taxon>Tremellomycetes</taxon>
        <taxon>Filobasidiales</taxon>
        <taxon>Filobasidiaceae</taxon>
        <taxon>Naganishia</taxon>
    </lineage>
</organism>
<protein>
    <submittedName>
        <fullName evidence="1">Uncharacterized protein</fullName>
    </submittedName>
</protein>
<evidence type="ECO:0000313" key="1">
    <source>
        <dbReference type="EMBL" id="KAJ9096345.1"/>
    </source>
</evidence>
<sequence length="690" mass="72794">MNETEGIVQQGRLAESVESPNYAEFTKRPAIPPRARGRPPPLPLTVPRSDSGRKGTEETAEEALSHATFQQSSQLKTTPKSPSIPAFESEDGDPAGAVGSPQPSRTNSSTSSQSIAQSISSVIRSLPLESRRTSGSASILGTAGVAIGTPESASSTSINQPQRLKISKSHDGFGRGMSYTLQVEAPLSQEDAPVGNIPLPSSSNAQDLKDHTQKPSGNEDSRARRESGSEWTPPGRISRPMGSFSSSSARSPSQHSPDLASSSRMPSTGSYMTRRQQQTHDLRSEVDEENRKRRERRTVIMKDGYKVVDGVRAKASSSGVYTRVSGATGTSSSSSVYTPANLSPTSTPGLTTPNGLGSPSGTTPMSEHPYINHSNASLPSPAMFSPVSYNSMPSPELPASASSSKGRQFFPAALGRKKSSGLRSPGDSANHILGSAVSGMRSLSIGIESWRKQSLPSSPNHRGSVTSPYATEYDDMLLQQNNTQRHSQYMGRMSIPQVRPEHIASVPTVDLPSPQSPRRQSEPYQHYDSTTFSLDMSSMMLDPQQLDEQATAHASSMGGKNVKGLRLPLSDMHGNITSISPAAPASPTPQADLIPAPMPCASSPADSLATGLLSPASITDNMQASPLALSSPSSGLAPPLSMGAATKGTRRKPVPSTFATTLRPTAPDSSEAEAGGGLPNVDEYGVIRKE</sequence>
<proteinExistence type="predicted"/>